<dbReference type="KEGG" id="mrr:Moror_14766"/>
<organism evidence="1 2">
    <name type="scientific">Moniliophthora roreri (strain MCA 2997)</name>
    <name type="common">Cocoa frosty pod rot fungus</name>
    <name type="synonym">Crinipellis roreri</name>
    <dbReference type="NCBI Taxonomy" id="1381753"/>
    <lineage>
        <taxon>Eukaryota</taxon>
        <taxon>Fungi</taxon>
        <taxon>Dikarya</taxon>
        <taxon>Basidiomycota</taxon>
        <taxon>Agaricomycotina</taxon>
        <taxon>Agaricomycetes</taxon>
        <taxon>Agaricomycetidae</taxon>
        <taxon>Agaricales</taxon>
        <taxon>Marasmiineae</taxon>
        <taxon>Marasmiaceae</taxon>
        <taxon>Moniliophthora</taxon>
    </lineage>
</organism>
<sequence>MSETMASKEQEEEEPSMAMDFTKIEKFSRELDEKISIKDWLKNAKLEMDLAKIPENKRVAMVEVLLMSDSPVEE</sequence>
<dbReference type="HOGENOM" id="CLU_2688357_0_0_1"/>
<proteinExistence type="predicted"/>
<dbReference type="AlphaFoldDB" id="V2X7C1"/>
<keyword evidence="2" id="KW-1185">Reference proteome</keyword>
<evidence type="ECO:0000313" key="1">
    <source>
        <dbReference type="EMBL" id="ESK88380.1"/>
    </source>
</evidence>
<dbReference type="EMBL" id="AWSO01000654">
    <property type="protein sequence ID" value="ESK88380.1"/>
    <property type="molecule type" value="Genomic_DNA"/>
</dbReference>
<comment type="caution">
    <text evidence="1">The sequence shown here is derived from an EMBL/GenBank/DDBJ whole genome shotgun (WGS) entry which is preliminary data.</text>
</comment>
<dbReference type="Proteomes" id="UP000017559">
    <property type="component" value="Unassembled WGS sequence"/>
</dbReference>
<protein>
    <submittedName>
        <fullName evidence="1">Uncharacterized protein</fullName>
    </submittedName>
</protein>
<evidence type="ECO:0000313" key="2">
    <source>
        <dbReference type="Proteomes" id="UP000017559"/>
    </source>
</evidence>
<name>V2X7C1_MONRO</name>
<gene>
    <name evidence="1" type="ORF">Moror_14766</name>
</gene>
<accession>V2X7C1</accession>
<reference evidence="1 2" key="1">
    <citation type="journal article" date="2014" name="BMC Genomics">
        <title>Genome and secretome analysis of the hemibiotrophic fungal pathogen, Moniliophthora roreri, which causes frosty pod rot disease of cacao: mechanisms of the biotrophic and necrotrophic phases.</title>
        <authorList>
            <person name="Meinhardt L.W."/>
            <person name="Costa G.G.L."/>
            <person name="Thomazella D.P.T."/>
            <person name="Teixeira P.J.P.L."/>
            <person name="Carazzolle M.F."/>
            <person name="Schuster S.C."/>
            <person name="Carlson J.E."/>
            <person name="Guiltinan M.J."/>
            <person name="Mieczkowski P."/>
            <person name="Farmer A."/>
            <person name="Ramaraj T."/>
            <person name="Crozier J."/>
            <person name="Davis R.E."/>
            <person name="Shao J."/>
            <person name="Melnick R.L."/>
            <person name="Pereira G.A.G."/>
            <person name="Bailey B.A."/>
        </authorList>
    </citation>
    <scope>NUCLEOTIDE SEQUENCE [LARGE SCALE GENOMIC DNA]</scope>
    <source>
        <strain evidence="1 2">MCA 2997</strain>
    </source>
</reference>